<dbReference type="EMBL" id="OBQI01000010">
    <property type="protein sequence ID" value="SOC53680.1"/>
    <property type="molecule type" value="Genomic_DNA"/>
</dbReference>
<dbReference type="Pfam" id="PF13591">
    <property type="entry name" value="MerR_2"/>
    <property type="match status" value="1"/>
</dbReference>
<dbReference type="OrthoDB" id="5526358at2"/>
<name>A0A285VI05_9ACTN</name>
<accession>A0A285VI05</accession>
<evidence type="ECO:0000313" key="2">
    <source>
        <dbReference type="Proteomes" id="UP000219435"/>
    </source>
</evidence>
<organism evidence="1 2">
    <name type="scientific">Blastococcus aggregatus</name>
    <dbReference type="NCBI Taxonomy" id="38502"/>
    <lineage>
        <taxon>Bacteria</taxon>
        <taxon>Bacillati</taxon>
        <taxon>Actinomycetota</taxon>
        <taxon>Actinomycetes</taxon>
        <taxon>Geodermatophilales</taxon>
        <taxon>Geodermatophilaceae</taxon>
        <taxon>Blastococcus</taxon>
    </lineage>
</organism>
<evidence type="ECO:0000313" key="1">
    <source>
        <dbReference type="EMBL" id="SOC53680.1"/>
    </source>
</evidence>
<dbReference type="Proteomes" id="UP000219435">
    <property type="component" value="Unassembled WGS sequence"/>
</dbReference>
<gene>
    <name evidence="1" type="ORF">SAMN05660748_0021</name>
</gene>
<proteinExistence type="predicted"/>
<dbReference type="RefSeq" id="WP_097197242.1">
    <property type="nucleotide sequence ID" value="NZ_OBQI01000010.1"/>
</dbReference>
<dbReference type="AlphaFoldDB" id="A0A285VI05"/>
<keyword evidence="2" id="KW-1185">Reference proteome</keyword>
<dbReference type="Gene3D" id="1.10.1660.10">
    <property type="match status" value="1"/>
</dbReference>
<reference evidence="2" key="1">
    <citation type="submission" date="2017-08" db="EMBL/GenBank/DDBJ databases">
        <authorList>
            <person name="Varghese N."/>
            <person name="Submissions S."/>
        </authorList>
    </citation>
    <scope>NUCLEOTIDE SEQUENCE [LARGE SCALE GENOMIC DNA]</scope>
    <source>
        <strain evidence="2">DSM 4725</strain>
    </source>
</reference>
<protein>
    <submittedName>
        <fullName evidence="1">MerR HTH family regulatory protein</fullName>
    </submittedName>
</protein>
<sequence>MTYPLMRRRRVEMLDLDTFAARARLHPELVRRLVALGLLEADRDAADRLWLAPTELVTLARIQRLRAGFSLNYAAVGLVLDLLDRIESLEAVLRRQPGRTTAHPNTPTTITHTFIGG</sequence>